<accession>A0AAI9AIM6</accession>
<gene>
    <name evidence="5" type="primary">hypA</name>
    <name evidence="6" type="ORF">CMTB2_02153</name>
</gene>
<dbReference type="NCBIfam" id="TIGR00100">
    <property type="entry name" value="hypA"/>
    <property type="match status" value="1"/>
</dbReference>
<evidence type="ECO:0000256" key="4">
    <source>
        <dbReference type="ARBA" id="ARBA00022833"/>
    </source>
</evidence>
<dbReference type="PROSITE" id="PS01249">
    <property type="entry name" value="HYPA"/>
    <property type="match status" value="1"/>
</dbReference>
<comment type="caution">
    <text evidence="6">The sequence shown here is derived from an EMBL/GenBank/DDBJ whole genome shotgun (WGS) entry which is preliminary data.</text>
</comment>
<dbReference type="PANTHER" id="PTHR34535:SF3">
    <property type="entry name" value="HYDROGENASE MATURATION FACTOR HYPA"/>
    <property type="match status" value="1"/>
</dbReference>
<name>A0AAI9AIM6_9BACT</name>
<dbReference type="AlphaFoldDB" id="A0AAI9AIM6"/>
<dbReference type="PANTHER" id="PTHR34535">
    <property type="entry name" value="HYDROGENASE MATURATION FACTOR HYPA"/>
    <property type="match status" value="1"/>
</dbReference>
<dbReference type="Pfam" id="PF01155">
    <property type="entry name" value="HypA"/>
    <property type="match status" value="1"/>
</dbReference>
<dbReference type="GO" id="GO:0008270">
    <property type="term" value="F:zinc ion binding"/>
    <property type="evidence" value="ECO:0007669"/>
    <property type="project" value="UniProtKB-UniRule"/>
</dbReference>
<feature type="binding site" evidence="5">
    <location>
        <position position="86"/>
    </location>
    <ligand>
        <name>Zn(2+)</name>
        <dbReference type="ChEBI" id="CHEBI:29105"/>
    </ligand>
</feature>
<reference evidence="6 7" key="1">
    <citation type="journal article" date="2011" name="Stand. Genomic Sci.">
        <title>Draft genome sequence of Caminibacter mediatlanticus strain TB-2, an epsilonproteobacterium isolated from a deep-sea hydrothermal vent.</title>
        <authorList>
            <person name="Giovannelli D."/>
            <person name="Ferriera S."/>
            <person name="Johnson J."/>
            <person name="Kravitz S."/>
            <person name="Perez-Rodriguez I."/>
            <person name="Ricci J."/>
            <person name="O'Brien C."/>
            <person name="Voordeckers J.W."/>
            <person name="Bini E."/>
            <person name="Vetriani C."/>
        </authorList>
    </citation>
    <scope>NUCLEOTIDE SEQUENCE [LARGE SCALE GENOMIC DNA]</scope>
    <source>
        <strain evidence="6 7">TB-2</strain>
    </source>
</reference>
<dbReference type="InterPro" id="IPR020538">
    <property type="entry name" value="Hydgase_Ni_incorp_HypA/HybF_CS"/>
</dbReference>
<keyword evidence="3 5" id="KW-0479">Metal-binding</keyword>
<comment type="function">
    <text evidence="5">Involved in the maturation of [NiFe] hydrogenases. Required for nickel insertion into the metal center of the hydrogenase.</text>
</comment>
<dbReference type="GO" id="GO:0016151">
    <property type="term" value="F:nickel cation binding"/>
    <property type="evidence" value="ECO:0007669"/>
    <property type="project" value="UniProtKB-UniRule"/>
</dbReference>
<feature type="binding site" evidence="5">
    <location>
        <position position="89"/>
    </location>
    <ligand>
        <name>Zn(2+)</name>
        <dbReference type="ChEBI" id="CHEBI:29105"/>
    </ligand>
</feature>
<evidence type="ECO:0000256" key="1">
    <source>
        <dbReference type="ARBA" id="ARBA00010748"/>
    </source>
</evidence>
<proteinExistence type="inferred from homology"/>
<protein>
    <recommendedName>
        <fullName evidence="5">Hydrogenase maturation factor HypA</fullName>
    </recommendedName>
</protein>
<feature type="binding site" evidence="5">
    <location>
        <position position="2"/>
    </location>
    <ligand>
        <name>Ni(2+)</name>
        <dbReference type="ChEBI" id="CHEBI:49786"/>
    </ligand>
</feature>
<evidence type="ECO:0000256" key="2">
    <source>
        <dbReference type="ARBA" id="ARBA00022596"/>
    </source>
</evidence>
<keyword evidence="2 5" id="KW-0533">Nickel</keyword>
<dbReference type="GO" id="GO:0051604">
    <property type="term" value="P:protein maturation"/>
    <property type="evidence" value="ECO:0007669"/>
    <property type="project" value="InterPro"/>
</dbReference>
<evidence type="ECO:0000256" key="3">
    <source>
        <dbReference type="ARBA" id="ARBA00022723"/>
    </source>
</evidence>
<dbReference type="Proteomes" id="UP000003288">
    <property type="component" value="Unassembled WGS sequence"/>
</dbReference>
<evidence type="ECO:0000313" key="7">
    <source>
        <dbReference type="Proteomes" id="UP000003288"/>
    </source>
</evidence>
<keyword evidence="4 5" id="KW-0862">Zinc</keyword>
<feature type="binding site" evidence="5">
    <location>
        <position position="73"/>
    </location>
    <ligand>
        <name>Zn(2+)</name>
        <dbReference type="ChEBI" id="CHEBI:29105"/>
    </ligand>
</feature>
<dbReference type="EMBL" id="ABCJ01000001">
    <property type="protein sequence ID" value="EDM24280.1"/>
    <property type="molecule type" value="Genomic_DNA"/>
</dbReference>
<dbReference type="PIRSF" id="PIRSF004761">
    <property type="entry name" value="Hydrgn_mat_HypA"/>
    <property type="match status" value="1"/>
</dbReference>
<feature type="binding site" evidence="5">
    <location>
        <position position="70"/>
    </location>
    <ligand>
        <name>Zn(2+)</name>
        <dbReference type="ChEBI" id="CHEBI:29105"/>
    </ligand>
</feature>
<dbReference type="HAMAP" id="MF_00213">
    <property type="entry name" value="HypA_HybF"/>
    <property type="match status" value="1"/>
</dbReference>
<sequence length="111" mass="12957">MHEMSVVESLVKLVEKYANNKKVSKVVVKVGKLSGIEPYFLKECFEVFKENTICSEAKMEIVEIEKKIFCEDCKKEFEIRGFDFRCPNCKSENTKLIAGNELYIDYIEIKE</sequence>
<evidence type="ECO:0000313" key="6">
    <source>
        <dbReference type="EMBL" id="EDM24280.1"/>
    </source>
</evidence>
<dbReference type="InterPro" id="IPR000688">
    <property type="entry name" value="HypA/HybF"/>
</dbReference>
<evidence type="ECO:0000256" key="5">
    <source>
        <dbReference type="HAMAP-Rule" id="MF_00213"/>
    </source>
</evidence>
<comment type="similarity">
    <text evidence="1 5">Belongs to the HypA/HybF family.</text>
</comment>
<dbReference type="Gene3D" id="3.30.2320.80">
    <property type="match status" value="1"/>
</dbReference>
<organism evidence="6 7">
    <name type="scientific">Caminibacter mediatlanticus TB-2</name>
    <dbReference type="NCBI Taxonomy" id="391592"/>
    <lineage>
        <taxon>Bacteria</taxon>
        <taxon>Pseudomonadati</taxon>
        <taxon>Campylobacterota</taxon>
        <taxon>Epsilonproteobacteria</taxon>
        <taxon>Nautiliales</taxon>
        <taxon>Nautiliaceae</taxon>
        <taxon>Caminibacter</taxon>
    </lineage>
</organism>